<feature type="region of interest" description="Disordered" evidence="1">
    <location>
        <begin position="170"/>
        <end position="232"/>
    </location>
</feature>
<feature type="compositionally biased region" description="Basic and acidic residues" evidence="1">
    <location>
        <begin position="127"/>
        <end position="142"/>
    </location>
</feature>
<reference evidence="2 3" key="1">
    <citation type="journal article" date="2024" name="G3 (Bethesda)">
        <title>Genome assembly of Hibiscus sabdariffa L. provides insights into metabolisms of medicinal natural products.</title>
        <authorList>
            <person name="Kim T."/>
        </authorList>
    </citation>
    <scope>NUCLEOTIDE SEQUENCE [LARGE SCALE GENOMIC DNA]</scope>
    <source>
        <strain evidence="2">TK-2024</strain>
        <tissue evidence="2">Old leaves</tissue>
    </source>
</reference>
<comment type="caution">
    <text evidence="2">The sequence shown here is derived from an EMBL/GenBank/DDBJ whole genome shotgun (WGS) entry which is preliminary data.</text>
</comment>
<dbReference type="EMBL" id="JBBPBM010000021">
    <property type="protein sequence ID" value="KAK8548470.1"/>
    <property type="molecule type" value="Genomic_DNA"/>
</dbReference>
<proteinExistence type="predicted"/>
<gene>
    <name evidence="2" type="ORF">V6N12_061384</name>
</gene>
<feature type="compositionally biased region" description="Basic and acidic residues" evidence="1">
    <location>
        <begin position="8"/>
        <end position="18"/>
    </location>
</feature>
<feature type="region of interest" description="Disordered" evidence="1">
    <location>
        <begin position="73"/>
        <end position="146"/>
    </location>
</feature>
<feature type="compositionally biased region" description="Basic and acidic residues" evidence="1">
    <location>
        <begin position="79"/>
        <end position="96"/>
    </location>
</feature>
<feature type="compositionally biased region" description="Basic and acidic residues" evidence="1">
    <location>
        <begin position="218"/>
        <end position="228"/>
    </location>
</feature>
<dbReference type="Proteomes" id="UP001472677">
    <property type="component" value="Unassembled WGS sequence"/>
</dbReference>
<evidence type="ECO:0000313" key="2">
    <source>
        <dbReference type="EMBL" id="KAK8548470.1"/>
    </source>
</evidence>
<feature type="region of interest" description="Disordered" evidence="1">
    <location>
        <begin position="1"/>
        <end position="39"/>
    </location>
</feature>
<evidence type="ECO:0000313" key="3">
    <source>
        <dbReference type="Proteomes" id="UP001472677"/>
    </source>
</evidence>
<evidence type="ECO:0000256" key="1">
    <source>
        <dbReference type="SAM" id="MobiDB-lite"/>
    </source>
</evidence>
<sequence length="268" mass="29380">MESQGFTETRKVGSEKDQQSAGGSQGRPEGSSGHKRDRGLGVTLFIENIPRRMHWKALWHMFARHGERGEWASATKEQSAVEKQKPAGELGFKDDTVDPLSRSTSVKAPVQSALSHSEESSESFSEEEQKGISEKELRKGDVEGESFNKMGAGKVVEGCSKQYFENLNSHQGKWEGAGGESSGKSPKFNGENDNRTGITHQTTSVKGLSQKVGQECPLGKDRDGEKEVGLSTKEGVEALVDWENETFQMEAQGDVDTLSSFSERDSEF</sequence>
<feature type="compositionally biased region" description="Polar residues" evidence="1">
    <location>
        <begin position="195"/>
        <end position="207"/>
    </location>
</feature>
<organism evidence="2 3">
    <name type="scientific">Hibiscus sabdariffa</name>
    <name type="common">roselle</name>
    <dbReference type="NCBI Taxonomy" id="183260"/>
    <lineage>
        <taxon>Eukaryota</taxon>
        <taxon>Viridiplantae</taxon>
        <taxon>Streptophyta</taxon>
        <taxon>Embryophyta</taxon>
        <taxon>Tracheophyta</taxon>
        <taxon>Spermatophyta</taxon>
        <taxon>Magnoliopsida</taxon>
        <taxon>eudicotyledons</taxon>
        <taxon>Gunneridae</taxon>
        <taxon>Pentapetalae</taxon>
        <taxon>rosids</taxon>
        <taxon>malvids</taxon>
        <taxon>Malvales</taxon>
        <taxon>Malvaceae</taxon>
        <taxon>Malvoideae</taxon>
        <taxon>Hibiscus</taxon>
    </lineage>
</organism>
<accession>A0ABR2DWY9</accession>
<name>A0ABR2DWY9_9ROSI</name>
<keyword evidence="3" id="KW-1185">Reference proteome</keyword>
<protein>
    <submittedName>
        <fullName evidence="2">Uncharacterized protein</fullName>
    </submittedName>
</protein>